<dbReference type="AlphaFoldDB" id="A0A6G8B276"/>
<name>A0A6G8B276_9LACO</name>
<protein>
    <submittedName>
        <fullName evidence="2">SHOCT domain-containing protein</fullName>
    </submittedName>
</protein>
<evidence type="ECO:0000313" key="3">
    <source>
        <dbReference type="Proteomes" id="UP000500741"/>
    </source>
</evidence>
<dbReference type="InterPro" id="IPR018649">
    <property type="entry name" value="SHOCT"/>
</dbReference>
<evidence type="ECO:0000313" key="2">
    <source>
        <dbReference type="EMBL" id="QIL51273.1"/>
    </source>
</evidence>
<dbReference type="EMBL" id="CP049888">
    <property type="protein sequence ID" value="QIL51273.1"/>
    <property type="molecule type" value="Genomic_DNA"/>
</dbReference>
<keyword evidence="3" id="KW-1185">Reference proteome</keyword>
<evidence type="ECO:0000259" key="1">
    <source>
        <dbReference type="Pfam" id="PF09851"/>
    </source>
</evidence>
<dbReference type="Pfam" id="PF09851">
    <property type="entry name" value="SHOCT"/>
    <property type="match status" value="1"/>
</dbReference>
<reference evidence="2 3" key="1">
    <citation type="submission" date="2020-03" db="EMBL/GenBank/DDBJ databases">
        <title>Weissella sp. nov., isolated from Cybister lewisianus.</title>
        <authorList>
            <person name="Hyun D.-W."/>
            <person name="Bae J.-W."/>
        </authorList>
    </citation>
    <scope>NUCLEOTIDE SEQUENCE [LARGE SCALE GENOMIC DNA]</scope>
    <source>
        <strain evidence="2 3">HDW19</strain>
    </source>
</reference>
<feature type="domain" description="SHOCT" evidence="1">
    <location>
        <begin position="50"/>
        <end position="77"/>
    </location>
</feature>
<sequence length="79" mass="9119">MVFAEIRIDNGMKTTEIVNVNKHFAPIFVKKLKEVTSNNIKSVSESSIADELLKYKELLESGLLTQYEFDEQKQKLLNK</sequence>
<gene>
    <name evidence="2" type="ORF">G7084_04035</name>
</gene>
<dbReference type="KEGG" id="wco:G7084_04035"/>
<organism evidence="2 3">
    <name type="scientific">Weissella coleopterorum</name>
    <dbReference type="NCBI Taxonomy" id="2714949"/>
    <lineage>
        <taxon>Bacteria</taxon>
        <taxon>Bacillati</taxon>
        <taxon>Bacillota</taxon>
        <taxon>Bacilli</taxon>
        <taxon>Lactobacillales</taxon>
        <taxon>Lactobacillaceae</taxon>
        <taxon>Weissella</taxon>
    </lineage>
</organism>
<dbReference type="Proteomes" id="UP000500741">
    <property type="component" value="Chromosome"/>
</dbReference>
<proteinExistence type="predicted"/>
<accession>A0A6G8B276</accession>